<dbReference type="RefSeq" id="WP_188636632.1">
    <property type="nucleotide sequence ID" value="NZ_BMNN01000004.1"/>
</dbReference>
<keyword evidence="1" id="KW-1133">Transmembrane helix</keyword>
<keyword evidence="3" id="KW-1185">Reference proteome</keyword>
<keyword evidence="1" id="KW-0472">Membrane</keyword>
<feature type="transmembrane region" description="Helical" evidence="1">
    <location>
        <begin position="31"/>
        <end position="53"/>
    </location>
</feature>
<evidence type="ECO:0000256" key="1">
    <source>
        <dbReference type="SAM" id="Phobius"/>
    </source>
</evidence>
<organism evidence="2 3">
    <name type="scientific">Halopseudomonas pertucinogena</name>
    <dbReference type="NCBI Taxonomy" id="86175"/>
    <lineage>
        <taxon>Bacteria</taxon>
        <taxon>Pseudomonadati</taxon>
        <taxon>Pseudomonadota</taxon>
        <taxon>Gammaproteobacteria</taxon>
        <taxon>Pseudomonadales</taxon>
        <taxon>Pseudomonadaceae</taxon>
        <taxon>Halopseudomonas</taxon>
    </lineage>
</organism>
<proteinExistence type="predicted"/>
<accession>A0ABQ2CR98</accession>
<evidence type="ECO:0000313" key="2">
    <source>
        <dbReference type="EMBL" id="GGJ04315.1"/>
    </source>
</evidence>
<keyword evidence="1" id="KW-0812">Transmembrane</keyword>
<name>A0ABQ2CR98_9GAMM</name>
<comment type="caution">
    <text evidence="2">The sequence shown here is derived from an EMBL/GenBank/DDBJ whole genome shotgun (WGS) entry which is preliminary data.</text>
</comment>
<protein>
    <submittedName>
        <fullName evidence="2">Uncharacterized protein</fullName>
    </submittedName>
</protein>
<evidence type="ECO:0000313" key="3">
    <source>
        <dbReference type="Proteomes" id="UP000633263"/>
    </source>
</evidence>
<reference evidence="3" key="1">
    <citation type="journal article" date="2019" name="Int. J. Syst. Evol. Microbiol.">
        <title>The Global Catalogue of Microorganisms (GCM) 10K type strain sequencing project: providing services to taxonomists for standard genome sequencing and annotation.</title>
        <authorList>
            <consortium name="The Broad Institute Genomics Platform"/>
            <consortium name="The Broad Institute Genome Sequencing Center for Infectious Disease"/>
            <person name="Wu L."/>
            <person name="Ma J."/>
        </authorList>
    </citation>
    <scope>NUCLEOTIDE SEQUENCE [LARGE SCALE GENOMIC DNA]</scope>
    <source>
        <strain evidence="3">JCM 11590</strain>
    </source>
</reference>
<dbReference type="Proteomes" id="UP000633263">
    <property type="component" value="Unassembled WGS sequence"/>
</dbReference>
<dbReference type="EMBL" id="BMNN01000004">
    <property type="protein sequence ID" value="GGJ04315.1"/>
    <property type="molecule type" value="Genomic_DNA"/>
</dbReference>
<sequence length="171" mass="18741">MNDDSDEMRERTYPVREFMQVQRRHWRLERIGWVAFVLIVLSALLGLFSQGVFSLNTVASADGALSVEHQRFERNGAASALRVAVQGEPDAQVQLEITGDLLEKFTIEGMQPEPLSSASFRGGLRLVLRTDPAGDAVLRVALRAAGPGVSRSHFALYGGAAPITVSQFIYP</sequence>
<gene>
    <name evidence="2" type="ORF">GCM10009083_21520</name>
</gene>